<protein>
    <submittedName>
        <fullName evidence="1">Uncharacterized protein</fullName>
    </submittedName>
</protein>
<accession>A0A1S5R1E8</accession>
<keyword evidence="2" id="KW-1185">Reference proteome</keyword>
<name>A0A1S5R1E8_9CAUD</name>
<evidence type="ECO:0000313" key="1">
    <source>
        <dbReference type="EMBL" id="ANA49242.1"/>
    </source>
</evidence>
<dbReference type="Proteomes" id="UP000223738">
    <property type="component" value="Segment"/>
</dbReference>
<evidence type="ECO:0000313" key="2">
    <source>
        <dbReference type="Proteomes" id="UP000223738"/>
    </source>
</evidence>
<organism evidence="1 2">
    <name type="scientific">Pseudomonas phage phiPMW</name>
    <dbReference type="NCBI Taxonomy" id="1815582"/>
    <lineage>
        <taxon>Viruses</taxon>
        <taxon>Duplodnaviria</taxon>
        <taxon>Heunggongvirae</taxon>
        <taxon>Uroviricota</taxon>
        <taxon>Caudoviricetes</taxon>
        <taxon>Plaisancevirus</taxon>
        <taxon>Plaisancevirus PMW</taxon>
    </lineage>
</organism>
<proteinExistence type="predicted"/>
<dbReference type="EMBL" id="KU862660">
    <property type="protein sequence ID" value="ANA49242.1"/>
    <property type="molecule type" value="Genomic_DNA"/>
</dbReference>
<gene>
    <name evidence="1" type="ORF">PMW_117</name>
</gene>
<reference evidence="1 2" key="1">
    <citation type="submission" date="2016-03" db="EMBL/GenBank/DDBJ databases">
        <title>Characterization of pf16 and phiPMW: Two novel phages infecting Pseudomonas putida PpG1.</title>
        <authorList>
            <person name="Magill D.J."/>
            <person name="Krylov V.N."/>
            <person name="Allen C.C.R."/>
            <person name="McGrath J.W."/>
            <person name="Quinn J.P."/>
            <person name="Kulakov L.A."/>
        </authorList>
    </citation>
    <scope>NUCLEOTIDE SEQUENCE [LARGE SCALE GENOMIC DNA]</scope>
</reference>
<sequence length="88" mass="10704">MNSVDVFIVIRDMGYDGEALAGIYQRKEDAEYIRDHLEAIRVNELWDNWKRWKVADISGEHDCSFDHYRLIFCERHDEFRVEEEDMYV</sequence>